<sequence length="436" mass="48865">MTLKAKISLLYLIAYGSSLLFLAAFLYAIVYDLKYREVDNRLLAFYGNIVRAYTIGNAPRTGLLNLPGSEDLGFEIYKNDRLIASFRIKGGLFKNVEAPGTGFGNYGNYRYYISEESVNGAQYKFVVAHNLAPIRNFLKNLLIALIAGSLFVVILITLIGIFITRKLLNPIGEIGKQLEEISHTEIDGRRVNVKITGSEIARLQSEVNKSLKRLELLIKDAKALSAKIAHELRTPLSVLKSTLQLALARNDSVDSMKRSLKESLRELDNLIQTSNDLLLISNIEKGIVNRFKPFDLSQTVLDVIENQMVLNPDKQFHINVPPAVTFNGVETLLARAVANLIENAVKYSREGTIEIKLKCDDKSIIIEIINPGEEIPPQELERIFENFYRRKNVDKIEGYGLGLSVARAVAKLHGGDVIYNYKNGLNCFAIYLPRIS</sequence>
<evidence type="ECO:0000259" key="12">
    <source>
        <dbReference type="PROSITE" id="PS50109"/>
    </source>
</evidence>
<evidence type="ECO:0000313" key="15">
    <source>
        <dbReference type="Proteomes" id="UP000002382"/>
    </source>
</evidence>
<dbReference type="eggNOG" id="COG2205">
    <property type="taxonomic scope" value="Bacteria"/>
</dbReference>
<dbReference type="InterPro" id="IPR050428">
    <property type="entry name" value="TCS_sensor_his_kinase"/>
</dbReference>
<evidence type="ECO:0000259" key="13">
    <source>
        <dbReference type="PROSITE" id="PS50885"/>
    </source>
</evidence>
<dbReference type="PROSITE" id="PS50109">
    <property type="entry name" value="HIS_KIN"/>
    <property type="match status" value="1"/>
</dbReference>
<evidence type="ECO:0000256" key="3">
    <source>
        <dbReference type="ARBA" id="ARBA00012438"/>
    </source>
</evidence>
<evidence type="ECO:0000256" key="10">
    <source>
        <dbReference type="ARBA" id="ARBA00023136"/>
    </source>
</evidence>
<dbReference type="Pfam" id="PF02518">
    <property type="entry name" value="HATPase_c"/>
    <property type="match status" value="1"/>
</dbReference>
<protein>
    <recommendedName>
        <fullName evidence="3">histidine kinase</fullName>
        <ecNumber evidence="3">2.7.13.3</ecNumber>
    </recommendedName>
</protein>
<dbReference type="Gene3D" id="1.10.287.130">
    <property type="match status" value="1"/>
</dbReference>
<keyword evidence="4" id="KW-0597">Phosphoprotein</keyword>
<organism evidence="14 15">
    <name type="scientific">Kosmotoga olearia (strain ATCC BAA-1733 / DSM 21960 / TBF 19.5.1)</name>
    <dbReference type="NCBI Taxonomy" id="521045"/>
    <lineage>
        <taxon>Bacteria</taxon>
        <taxon>Thermotogati</taxon>
        <taxon>Thermotogota</taxon>
        <taxon>Thermotogae</taxon>
        <taxon>Kosmotogales</taxon>
        <taxon>Kosmotogaceae</taxon>
        <taxon>Kosmotoga</taxon>
    </lineage>
</organism>
<dbReference type="InterPro" id="IPR003594">
    <property type="entry name" value="HATPase_dom"/>
</dbReference>
<dbReference type="OrthoDB" id="40334at2"/>
<dbReference type="Proteomes" id="UP000002382">
    <property type="component" value="Chromosome"/>
</dbReference>
<dbReference type="SUPFAM" id="SSF55874">
    <property type="entry name" value="ATPase domain of HSP90 chaperone/DNA topoisomerase II/histidine kinase"/>
    <property type="match status" value="1"/>
</dbReference>
<accession>C5CE18</accession>
<reference evidence="14 15" key="2">
    <citation type="journal article" date="2011" name="J. Bacteriol.">
        <title>Genome Sequence of Kosmotoga olearia Strain TBF 19.5.1, a Thermophilic Bacterium with a Wide Growth Temperature Range, Isolated from the Troll B Oil Platform in the North Sea.</title>
        <authorList>
            <person name="Swithers K.S."/>
            <person name="Dipippo J.L."/>
            <person name="Bruce D.C."/>
            <person name="Detter C."/>
            <person name="Tapia R."/>
            <person name="Han S."/>
            <person name="Goodwin L.A."/>
            <person name="Han J."/>
            <person name="Woyke T."/>
            <person name="Pitluck S."/>
            <person name="Pennacchio L."/>
            <person name="Nolan M."/>
            <person name="Mikhailova N."/>
            <person name="Land M.L."/>
            <person name="Nesbo C.L."/>
            <person name="Gogarten J.P."/>
            <person name="Noll K.M."/>
        </authorList>
    </citation>
    <scope>NUCLEOTIDE SEQUENCE [LARGE SCALE GENOMIC DNA]</scope>
    <source>
        <strain evidence="15">ATCC BAA-1733 / DSM 21960 / TBF 19.5.1</strain>
    </source>
</reference>
<evidence type="ECO:0000256" key="2">
    <source>
        <dbReference type="ARBA" id="ARBA00004370"/>
    </source>
</evidence>
<dbReference type="RefSeq" id="WP_015868767.1">
    <property type="nucleotide sequence ID" value="NC_012785.1"/>
</dbReference>
<gene>
    <name evidence="14" type="ordered locus">Kole_1428</name>
</gene>
<dbReference type="CDD" id="cd00075">
    <property type="entry name" value="HATPase"/>
    <property type="match status" value="1"/>
</dbReference>
<dbReference type="InterPro" id="IPR003660">
    <property type="entry name" value="HAMP_dom"/>
</dbReference>
<dbReference type="Gene3D" id="3.30.565.10">
    <property type="entry name" value="Histidine kinase-like ATPase, C-terminal domain"/>
    <property type="match status" value="1"/>
</dbReference>
<name>C5CE18_KOSOT</name>
<dbReference type="CDD" id="cd00082">
    <property type="entry name" value="HisKA"/>
    <property type="match status" value="1"/>
</dbReference>
<dbReference type="PROSITE" id="PS50885">
    <property type="entry name" value="HAMP"/>
    <property type="match status" value="1"/>
</dbReference>
<dbReference type="InterPro" id="IPR003661">
    <property type="entry name" value="HisK_dim/P_dom"/>
</dbReference>
<evidence type="ECO:0000313" key="14">
    <source>
        <dbReference type="EMBL" id="ACR80120.1"/>
    </source>
</evidence>
<reference evidence="14 15" key="1">
    <citation type="submission" date="2009-06" db="EMBL/GenBank/DDBJ databases">
        <title>Complete sequence of Thermotogales bacterium TBF 19.5.1.</title>
        <authorList>
            <consortium name="US DOE Joint Genome Institute"/>
            <person name="Lucas S."/>
            <person name="Copeland A."/>
            <person name="Lapidus A."/>
            <person name="Glavina del Rio T."/>
            <person name="Tice H."/>
            <person name="Bruce D."/>
            <person name="Goodwin L."/>
            <person name="Pitluck S."/>
            <person name="Chertkov O."/>
            <person name="Brettin T."/>
            <person name="Detter J.C."/>
            <person name="Han C."/>
            <person name="Schmutz J."/>
            <person name="Larimer F."/>
            <person name="Land M."/>
            <person name="Hauser L."/>
            <person name="Kyrpides N."/>
            <person name="Ovchinnikova G."/>
            <person name="Noll K."/>
        </authorList>
    </citation>
    <scope>NUCLEOTIDE SEQUENCE [LARGE SCALE GENOMIC DNA]</scope>
    <source>
        <strain evidence="15">ATCC BAA-1733 / DSM 21960 / TBF 19.5.1</strain>
    </source>
</reference>
<feature type="domain" description="HAMP" evidence="13">
    <location>
        <begin position="165"/>
        <end position="219"/>
    </location>
</feature>
<keyword evidence="6 11" id="KW-0812">Transmembrane</keyword>
<dbReference type="PANTHER" id="PTHR45436:SF5">
    <property type="entry name" value="SENSOR HISTIDINE KINASE TRCS"/>
    <property type="match status" value="1"/>
</dbReference>
<dbReference type="PRINTS" id="PR00344">
    <property type="entry name" value="BCTRLSENSOR"/>
</dbReference>
<dbReference type="InterPro" id="IPR004358">
    <property type="entry name" value="Sig_transdc_His_kin-like_C"/>
</dbReference>
<keyword evidence="9" id="KW-0902">Two-component regulatory system</keyword>
<evidence type="ECO:0000256" key="1">
    <source>
        <dbReference type="ARBA" id="ARBA00000085"/>
    </source>
</evidence>
<dbReference type="Gene3D" id="6.10.340.10">
    <property type="match status" value="1"/>
</dbReference>
<dbReference type="SMART" id="SM00388">
    <property type="entry name" value="HisKA"/>
    <property type="match status" value="1"/>
</dbReference>
<evidence type="ECO:0000256" key="11">
    <source>
        <dbReference type="SAM" id="Phobius"/>
    </source>
</evidence>
<dbReference type="InterPro" id="IPR036097">
    <property type="entry name" value="HisK_dim/P_sf"/>
</dbReference>
<dbReference type="AlphaFoldDB" id="C5CE18"/>
<dbReference type="GO" id="GO:0000155">
    <property type="term" value="F:phosphorelay sensor kinase activity"/>
    <property type="evidence" value="ECO:0007669"/>
    <property type="project" value="InterPro"/>
</dbReference>
<comment type="catalytic activity">
    <reaction evidence="1">
        <text>ATP + protein L-histidine = ADP + protein N-phospho-L-histidine.</text>
        <dbReference type="EC" id="2.7.13.3"/>
    </reaction>
</comment>
<comment type="subcellular location">
    <subcellularLocation>
        <location evidence="2">Membrane</location>
    </subcellularLocation>
</comment>
<evidence type="ECO:0000256" key="6">
    <source>
        <dbReference type="ARBA" id="ARBA00022692"/>
    </source>
</evidence>
<dbReference type="InterPro" id="IPR036890">
    <property type="entry name" value="HATPase_C_sf"/>
</dbReference>
<keyword evidence="7 14" id="KW-0418">Kinase</keyword>
<dbReference type="EMBL" id="CP001634">
    <property type="protein sequence ID" value="ACR80120.1"/>
    <property type="molecule type" value="Genomic_DNA"/>
</dbReference>
<evidence type="ECO:0000256" key="5">
    <source>
        <dbReference type="ARBA" id="ARBA00022679"/>
    </source>
</evidence>
<keyword evidence="15" id="KW-1185">Reference proteome</keyword>
<keyword evidence="8 11" id="KW-1133">Transmembrane helix</keyword>
<feature type="domain" description="Histidine kinase" evidence="12">
    <location>
        <begin position="227"/>
        <end position="436"/>
    </location>
</feature>
<keyword evidence="5" id="KW-0808">Transferase</keyword>
<evidence type="ECO:0000256" key="9">
    <source>
        <dbReference type="ARBA" id="ARBA00023012"/>
    </source>
</evidence>
<keyword evidence="10 11" id="KW-0472">Membrane</keyword>
<dbReference type="HOGENOM" id="CLU_000445_89_6_0"/>
<evidence type="ECO:0000256" key="8">
    <source>
        <dbReference type="ARBA" id="ARBA00022989"/>
    </source>
</evidence>
<feature type="transmembrane region" description="Helical" evidence="11">
    <location>
        <begin position="12"/>
        <end position="31"/>
    </location>
</feature>
<dbReference type="STRING" id="521045.Kole_1428"/>
<dbReference type="GO" id="GO:0005886">
    <property type="term" value="C:plasma membrane"/>
    <property type="evidence" value="ECO:0007669"/>
    <property type="project" value="TreeGrafter"/>
</dbReference>
<dbReference type="SMART" id="SM00387">
    <property type="entry name" value="HATPase_c"/>
    <property type="match status" value="1"/>
</dbReference>
<evidence type="ECO:0000256" key="7">
    <source>
        <dbReference type="ARBA" id="ARBA00022777"/>
    </source>
</evidence>
<dbReference type="PANTHER" id="PTHR45436">
    <property type="entry name" value="SENSOR HISTIDINE KINASE YKOH"/>
    <property type="match status" value="1"/>
</dbReference>
<dbReference type="EC" id="2.7.13.3" evidence="3"/>
<dbReference type="Pfam" id="PF00512">
    <property type="entry name" value="HisKA"/>
    <property type="match status" value="1"/>
</dbReference>
<proteinExistence type="predicted"/>
<dbReference type="KEGG" id="kol:Kole_1428"/>
<evidence type="ECO:0000256" key="4">
    <source>
        <dbReference type="ARBA" id="ARBA00022553"/>
    </source>
</evidence>
<dbReference type="SUPFAM" id="SSF47384">
    <property type="entry name" value="Homodimeric domain of signal transducing histidine kinase"/>
    <property type="match status" value="1"/>
</dbReference>
<feature type="transmembrane region" description="Helical" evidence="11">
    <location>
        <begin position="141"/>
        <end position="163"/>
    </location>
</feature>
<dbReference type="InterPro" id="IPR005467">
    <property type="entry name" value="His_kinase_dom"/>
</dbReference>